<dbReference type="Proteomes" id="UP000727907">
    <property type="component" value="Unassembled WGS sequence"/>
</dbReference>
<evidence type="ECO:0000256" key="3">
    <source>
        <dbReference type="ARBA" id="ARBA00023002"/>
    </source>
</evidence>
<gene>
    <name evidence="4" type="ORF">KQ910_16965</name>
</gene>
<dbReference type="InterPro" id="IPR052178">
    <property type="entry name" value="Sec_Metab_Biosynth_SDR"/>
</dbReference>
<organism evidence="4 5">
    <name type="scientific">Reyranella humidisoli</name>
    <dbReference type="NCBI Taxonomy" id="2849149"/>
    <lineage>
        <taxon>Bacteria</taxon>
        <taxon>Pseudomonadati</taxon>
        <taxon>Pseudomonadota</taxon>
        <taxon>Alphaproteobacteria</taxon>
        <taxon>Hyphomicrobiales</taxon>
        <taxon>Reyranellaceae</taxon>
        <taxon>Reyranella</taxon>
    </lineage>
</organism>
<protein>
    <submittedName>
        <fullName evidence="4">SDR family oxidoreductase</fullName>
    </submittedName>
</protein>
<accession>A0ABS6ILJ1</accession>
<evidence type="ECO:0000256" key="1">
    <source>
        <dbReference type="ARBA" id="ARBA00006484"/>
    </source>
</evidence>
<sequence>MSIAYDAAFSVEGKHLLLTGAGGYLGSAMARLLVAGGAHVIGVGRNGDRLQRLAEELAAGPGRFRPLVLDIADEAGMIKAFEALDVPQLDGLINNAAIGKTGSLRLADKATYMEIYDVSVASVAASIRLLLPALQKAVANSGSASIVNVSSMYGIVSPDPRVYDTEAGRNPPFYGAAKAALLQLTRYSACEFGPLGIRTNAISPGPFPSAEAQQSNPAFVARLANRVPLGRIGQPEEAAGVVAFLLSDASRYVNGANISVDGGWTAW</sequence>
<reference evidence="4 5" key="1">
    <citation type="submission" date="2021-06" db="EMBL/GenBank/DDBJ databases">
        <authorList>
            <person name="Lee D.H."/>
        </authorList>
    </citation>
    <scope>NUCLEOTIDE SEQUENCE [LARGE SCALE GENOMIC DNA]</scope>
    <source>
        <strain evidence="4 5">MMS21-HV4-11</strain>
    </source>
</reference>
<dbReference type="PANTHER" id="PTHR43618">
    <property type="entry name" value="7-ALPHA-HYDROXYSTEROID DEHYDROGENASE"/>
    <property type="match status" value="1"/>
</dbReference>
<comment type="caution">
    <text evidence="4">The sequence shown here is derived from an EMBL/GenBank/DDBJ whole genome shotgun (WGS) entry which is preliminary data.</text>
</comment>
<keyword evidence="5" id="KW-1185">Reference proteome</keyword>
<dbReference type="Pfam" id="PF13561">
    <property type="entry name" value="adh_short_C2"/>
    <property type="match status" value="1"/>
</dbReference>
<name>A0ABS6ILJ1_9HYPH</name>
<dbReference type="RefSeq" id="WP_216962753.1">
    <property type="nucleotide sequence ID" value="NZ_JAHOPB010000001.1"/>
</dbReference>
<comment type="similarity">
    <text evidence="1">Belongs to the short-chain dehydrogenases/reductases (SDR) family.</text>
</comment>
<evidence type="ECO:0000256" key="2">
    <source>
        <dbReference type="ARBA" id="ARBA00022857"/>
    </source>
</evidence>
<keyword evidence="3" id="KW-0560">Oxidoreductase</keyword>
<proteinExistence type="inferred from homology"/>
<dbReference type="InterPro" id="IPR002347">
    <property type="entry name" value="SDR_fam"/>
</dbReference>
<dbReference type="EMBL" id="JAHOPB010000001">
    <property type="protein sequence ID" value="MBU8875469.1"/>
    <property type="molecule type" value="Genomic_DNA"/>
</dbReference>
<evidence type="ECO:0000313" key="4">
    <source>
        <dbReference type="EMBL" id="MBU8875469.1"/>
    </source>
</evidence>
<dbReference type="PANTHER" id="PTHR43618:SF8">
    <property type="entry name" value="7ALPHA-HYDROXYSTEROID DEHYDROGENASE"/>
    <property type="match status" value="1"/>
</dbReference>
<evidence type="ECO:0000313" key="5">
    <source>
        <dbReference type="Proteomes" id="UP000727907"/>
    </source>
</evidence>
<keyword evidence="2" id="KW-0521">NADP</keyword>